<organism evidence="1 2">
    <name type="scientific">Lithocarpus litseifolius</name>
    <dbReference type="NCBI Taxonomy" id="425828"/>
    <lineage>
        <taxon>Eukaryota</taxon>
        <taxon>Viridiplantae</taxon>
        <taxon>Streptophyta</taxon>
        <taxon>Embryophyta</taxon>
        <taxon>Tracheophyta</taxon>
        <taxon>Spermatophyta</taxon>
        <taxon>Magnoliopsida</taxon>
        <taxon>eudicotyledons</taxon>
        <taxon>Gunneridae</taxon>
        <taxon>Pentapetalae</taxon>
        <taxon>rosids</taxon>
        <taxon>fabids</taxon>
        <taxon>Fagales</taxon>
        <taxon>Fagaceae</taxon>
        <taxon>Lithocarpus</taxon>
    </lineage>
</organism>
<sequence length="67" mass="7729">MGLPFIGETLQSILPSYSLDLHPFIRNRAQRYGPIFRISMAGRRIVISIDPEFDYHIVKLEGKLVEL</sequence>
<reference evidence="1 2" key="1">
    <citation type="submission" date="2024-01" db="EMBL/GenBank/DDBJ databases">
        <title>A telomere-to-telomere, gap-free genome of sweet tea (Lithocarpus litseifolius).</title>
        <authorList>
            <person name="Zhou J."/>
        </authorList>
    </citation>
    <scope>NUCLEOTIDE SEQUENCE [LARGE SCALE GENOMIC DNA]</scope>
    <source>
        <strain evidence="1">Zhou-2022a</strain>
        <tissue evidence="1">Leaf</tissue>
    </source>
</reference>
<proteinExistence type="predicted"/>
<evidence type="ECO:0000313" key="2">
    <source>
        <dbReference type="Proteomes" id="UP001459277"/>
    </source>
</evidence>
<dbReference type="GO" id="GO:0004497">
    <property type="term" value="F:monooxygenase activity"/>
    <property type="evidence" value="ECO:0007669"/>
    <property type="project" value="InterPro"/>
</dbReference>
<dbReference type="Gene3D" id="1.10.630.10">
    <property type="entry name" value="Cytochrome P450"/>
    <property type="match status" value="1"/>
</dbReference>
<dbReference type="GO" id="GO:0016705">
    <property type="term" value="F:oxidoreductase activity, acting on paired donors, with incorporation or reduction of molecular oxygen"/>
    <property type="evidence" value="ECO:0007669"/>
    <property type="project" value="InterPro"/>
</dbReference>
<evidence type="ECO:0000313" key="1">
    <source>
        <dbReference type="EMBL" id="KAK9990798.1"/>
    </source>
</evidence>
<name>A0AAW2BZV8_9ROSI</name>
<protein>
    <recommendedName>
        <fullName evidence="3">Cytochrome P450</fullName>
    </recommendedName>
</protein>
<keyword evidence="2" id="KW-1185">Reference proteome</keyword>
<dbReference type="AlphaFoldDB" id="A0AAW2BZV8"/>
<dbReference type="EMBL" id="JAZDWU010000009">
    <property type="protein sequence ID" value="KAK9990798.1"/>
    <property type="molecule type" value="Genomic_DNA"/>
</dbReference>
<dbReference type="GO" id="GO:0020037">
    <property type="term" value="F:heme binding"/>
    <property type="evidence" value="ECO:0007669"/>
    <property type="project" value="InterPro"/>
</dbReference>
<dbReference type="GO" id="GO:0005506">
    <property type="term" value="F:iron ion binding"/>
    <property type="evidence" value="ECO:0007669"/>
    <property type="project" value="InterPro"/>
</dbReference>
<evidence type="ECO:0008006" key="3">
    <source>
        <dbReference type="Google" id="ProtNLM"/>
    </source>
</evidence>
<dbReference type="SUPFAM" id="SSF48264">
    <property type="entry name" value="Cytochrome P450"/>
    <property type="match status" value="1"/>
</dbReference>
<dbReference type="InterPro" id="IPR036396">
    <property type="entry name" value="Cyt_P450_sf"/>
</dbReference>
<accession>A0AAW2BZV8</accession>
<comment type="caution">
    <text evidence="1">The sequence shown here is derived from an EMBL/GenBank/DDBJ whole genome shotgun (WGS) entry which is preliminary data.</text>
</comment>
<dbReference type="Proteomes" id="UP001459277">
    <property type="component" value="Unassembled WGS sequence"/>
</dbReference>
<gene>
    <name evidence="1" type="ORF">SO802_025783</name>
</gene>